<feature type="compositionally biased region" description="Basic and acidic residues" evidence="1">
    <location>
        <begin position="223"/>
        <end position="236"/>
    </location>
</feature>
<dbReference type="AlphaFoldDB" id="A0A1E7EXK7"/>
<keyword evidence="4" id="KW-1185">Reference proteome</keyword>
<protein>
    <recommendedName>
        <fullName evidence="2">J domain-containing protein</fullName>
    </recommendedName>
</protein>
<name>A0A1E7EXK7_9STRA</name>
<feature type="compositionally biased region" description="Basic and acidic residues" evidence="1">
    <location>
        <begin position="342"/>
        <end position="353"/>
    </location>
</feature>
<dbReference type="Proteomes" id="UP000095751">
    <property type="component" value="Unassembled WGS sequence"/>
</dbReference>
<feature type="compositionally biased region" description="Low complexity" evidence="1">
    <location>
        <begin position="259"/>
        <end position="269"/>
    </location>
</feature>
<evidence type="ECO:0000256" key="1">
    <source>
        <dbReference type="SAM" id="MobiDB-lite"/>
    </source>
</evidence>
<dbReference type="SUPFAM" id="SSF46565">
    <property type="entry name" value="Chaperone J-domain"/>
    <property type="match status" value="1"/>
</dbReference>
<reference evidence="3 4" key="1">
    <citation type="submission" date="2016-09" db="EMBL/GenBank/DDBJ databases">
        <title>Extensive genetic diversity and differential bi-allelic expression allows diatom success in the polar Southern Ocean.</title>
        <authorList>
            <consortium name="DOE Joint Genome Institute"/>
            <person name="Mock T."/>
            <person name="Otillar R.P."/>
            <person name="Strauss J."/>
            <person name="Dupont C."/>
            <person name="Frickenhaus S."/>
            <person name="Maumus F."/>
            <person name="Mcmullan M."/>
            <person name="Sanges R."/>
            <person name="Schmutz J."/>
            <person name="Toseland A."/>
            <person name="Valas R."/>
            <person name="Veluchamy A."/>
            <person name="Ward B.J."/>
            <person name="Allen A."/>
            <person name="Barry K."/>
            <person name="Falciatore A."/>
            <person name="Ferrante M."/>
            <person name="Fortunato A.E."/>
            <person name="Gloeckner G."/>
            <person name="Gruber A."/>
            <person name="Hipkin R."/>
            <person name="Janech M."/>
            <person name="Kroth P."/>
            <person name="Leese F."/>
            <person name="Lindquist E."/>
            <person name="Lyon B.R."/>
            <person name="Martin J."/>
            <person name="Mayer C."/>
            <person name="Parker M."/>
            <person name="Quesneville H."/>
            <person name="Raymond J."/>
            <person name="Uhlig C."/>
            <person name="Valentin K.U."/>
            <person name="Worden A.Z."/>
            <person name="Armbrust E.V."/>
            <person name="Bowler C."/>
            <person name="Green B."/>
            <person name="Moulton V."/>
            <person name="Van Oosterhout C."/>
            <person name="Grigoriev I."/>
        </authorList>
    </citation>
    <scope>NUCLEOTIDE SEQUENCE [LARGE SCALE GENOMIC DNA]</scope>
    <source>
        <strain evidence="3 4">CCMP1102</strain>
    </source>
</reference>
<dbReference type="EMBL" id="KV784371">
    <property type="protein sequence ID" value="OEU10544.1"/>
    <property type="molecule type" value="Genomic_DNA"/>
</dbReference>
<evidence type="ECO:0000313" key="4">
    <source>
        <dbReference type="Proteomes" id="UP000095751"/>
    </source>
</evidence>
<feature type="region of interest" description="Disordered" evidence="1">
    <location>
        <begin position="326"/>
        <end position="375"/>
    </location>
</feature>
<gene>
    <name evidence="3" type="ORF">FRACYDRAFT_247084</name>
</gene>
<dbReference type="Gene3D" id="1.10.287.110">
    <property type="entry name" value="DnaJ domain"/>
    <property type="match status" value="1"/>
</dbReference>
<feature type="compositionally biased region" description="Basic and acidic residues" evidence="1">
    <location>
        <begin position="439"/>
        <end position="471"/>
    </location>
</feature>
<feature type="compositionally biased region" description="Low complexity" evidence="1">
    <location>
        <begin position="354"/>
        <end position="372"/>
    </location>
</feature>
<proteinExistence type="predicted"/>
<feature type="region of interest" description="Disordered" evidence="1">
    <location>
        <begin position="193"/>
        <end position="298"/>
    </location>
</feature>
<dbReference type="PROSITE" id="PS50076">
    <property type="entry name" value="DNAJ_2"/>
    <property type="match status" value="1"/>
</dbReference>
<organism evidence="3 4">
    <name type="scientific">Fragilariopsis cylindrus CCMP1102</name>
    <dbReference type="NCBI Taxonomy" id="635003"/>
    <lineage>
        <taxon>Eukaryota</taxon>
        <taxon>Sar</taxon>
        <taxon>Stramenopiles</taxon>
        <taxon>Ochrophyta</taxon>
        <taxon>Bacillariophyta</taxon>
        <taxon>Bacillariophyceae</taxon>
        <taxon>Bacillariophycidae</taxon>
        <taxon>Bacillariales</taxon>
        <taxon>Bacillariaceae</taxon>
        <taxon>Fragilariopsis</taxon>
    </lineage>
</organism>
<evidence type="ECO:0000259" key="2">
    <source>
        <dbReference type="PROSITE" id="PS50076"/>
    </source>
</evidence>
<evidence type="ECO:0000313" key="3">
    <source>
        <dbReference type="EMBL" id="OEU10544.1"/>
    </source>
</evidence>
<accession>A0A1E7EXK7</accession>
<feature type="domain" description="J" evidence="2">
    <location>
        <begin position="498"/>
        <end position="567"/>
    </location>
</feature>
<feature type="region of interest" description="Disordered" evidence="1">
    <location>
        <begin position="1"/>
        <end position="36"/>
    </location>
</feature>
<dbReference type="CDD" id="cd06257">
    <property type="entry name" value="DnaJ"/>
    <property type="match status" value="1"/>
</dbReference>
<dbReference type="InterPro" id="IPR001623">
    <property type="entry name" value="DnaJ_domain"/>
</dbReference>
<dbReference type="KEGG" id="fcy:FRACYDRAFT_247084"/>
<dbReference type="InParanoid" id="A0A1E7EXK7"/>
<dbReference type="InterPro" id="IPR036869">
    <property type="entry name" value="J_dom_sf"/>
</dbReference>
<feature type="region of interest" description="Disordered" evidence="1">
    <location>
        <begin position="407"/>
        <end position="483"/>
    </location>
</feature>
<sequence length="567" mass="62540">MPLSRASTKRCENNQEQNSRKTKKQRVATATTTTAAASRQINRIQAKKTASPSSSDKNAVLVGITVKGGECKLCLKNGGKEHCRYNHKSYVRVPVPSDVHDDDETVIQEQRQEQQPAMNITTMNANMIEVAITNKRERCKICLKKFGRHLYNPATTATTNNTPFVACAPTATTTMSSSGLGANGGYNNFLGTPPLNATTLPTRMTKNNKVSREKSPRKTKQQLPDRRKMHARDAIRSKTSAIATTKEKTQSAPVPTPPVSQVSSQQKVVGGNVFDERPYQSPSSKPQEPVEADKIHPPLSPLIDSWMKYQSSVMNDIRQHSLFRCPPSQVEGKSSSSCSSSEKQKAKEKKTAKENNNSSSSENKSKSASNNKTGCNGCKDNNIKNNCSRNSNTSSTNGKYWSNDFTSNINGRHHNGGDNRIPPLSAPPACSANGGSGRSMDDSGECGRDTCTKSDDKPKTKSDNKEPKNNDGKTFVKSKKSLKKKKTLPPVALKHHLSVFEMLDENGMINSDDELSLKALGKVHKKLRRKFHPDKNIGNEDIATKKFHRVDEAWHHLNKALEDKNRK</sequence>
<feature type="compositionally biased region" description="Polar residues" evidence="1">
    <location>
        <begin position="193"/>
        <end position="208"/>
    </location>
</feature>